<gene>
    <name evidence="2" type="ORF">J2S66_004740</name>
</gene>
<protein>
    <submittedName>
        <fullName evidence="2">Uncharacterized protein</fullName>
    </submittedName>
</protein>
<evidence type="ECO:0000313" key="3">
    <source>
        <dbReference type="Proteomes" id="UP001268819"/>
    </source>
</evidence>
<keyword evidence="3" id="KW-1185">Reference proteome</keyword>
<feature type="transmembrane region" description="Helical" evidence="1">
    <location>
        <begin position="95"/>
        <end position="115"/>
    </location>
</feature>
<feature type="transmembrane region" description="Helical" evidence="1">
    <location>
        <begin position="48"/>
        <end position="66"/>
    </location>
</feature>
<proteinExistence type="predicted"/>
<dbReference type="Proteomes" id="UP001268819">
    <property type="component" value="Unassembled WGS sequence"/>
</dbReference>
<accession>A0ABU1Q0D3</accession>
<evidence type="ECO:0000256" key="1">
    <source>
        <dbReference type="SAM" id="Phobius"/>
    </source>
</evidence>
<keyword evidence="1" id="KW-0812">Transmembrane</keyword>
<dbReference type="EMBL" id="JAVDSG010000001">
    <property type="protein sequence ID" value="MDR6596356.1"/>
    <property type="molecule type" value="Genomic_DNA"/>
</dbReference>
<name>A0ABU1Q0D3_9PSEU</name>
<evidence type="ECO:0000313" key="2">
    <source>
        <dbReference type="EMBL" id="MDR6596356.1"/>
    </source>
</evidence>
<sequence length="133" mass="13659">MLCAAGRPLRLTTWLVVPFLFGGAVLGLTGLGGLLLGAPWSLALSSPVFGAGAAVGVVASGVVAWTAPWQRRWLRWSYPAAVLALGVVLDGVLLPLWVGALVGVPVAALLVGHYVTERRRTADLADAAFAGSC</sequence>
<dbReference type="RefSeq" id="WP_310309433.1">
    <property type="nucleotide sequence ID" value="NZ_BAAAXB010000001.1"/>
</dbReference>
<comment type="caution">
    <text evidence="2">The sequence shown here is derived from an EMBL/GenBank/DDBJ whole genome shotgun (WGS) entry which is preliminary data.</text>
</comment>
<feature type="transmembrane region" description="Helical" evidence="1">
    <location>
        <begin position="12"/>
        <end position="36"/>
    </location>
</feature>
<organism evidence="2 3">
    <name type="scientific">Saccharothrix longispora</name>
    <dbReference type="NCBI Taxonomy" id="33920"/>
    <lineage>
        <taxon>Bacteria</taxon>
        <taxon>Bacillati</taxon>
        <taxon>Actinomycetota</taxon>
        <taxon>Actinomycetes</taxon>
        <taxon>Pseudonocardiales</taxon>
        <taxon>Pseudonocardiaceae</taxon>
        <taxon>Saccharothrix</taxon>
    </lineage>
</organism>
<keyword evidence="1" id="KW-1133">Transmembrane helix</keyword>
<keyword evidence="1" id="KW-0472">Membrane</keyword>
<reference evidence="2 3" key="1">
    <citation type="submission" date="2023-07" db="EMBL/GenBank/DDBJ databases">
        <title>Sequencing the genomes of 1000 actinobacteria strains.</title>
        <authorList>
            <person name="Klenk H.-P."/>
        </authorList>
    </citation>
    <scope>NUCLEOTIDE SEQUENCE [LARGE SCALE GENOMIC DNA]</scope>
    <source>
        <strain evidence="2 3">DSM 43749</strain>
    </source>
</reference>